<sequence length="136" mass="15930">NDNYPAKQALADSCKMWDEIGRDRIQERILELSELCKVLLSEALPEAQMYSPNVEGLTSGLTTFNPFFDVTDEERLTQFRDRLREDYGYIIRTTSFKLYKDDSYETHALRISTHLFHDERDVEGLVEAIADLYYSF</sequence>
<dbReference type="InterPro" id="IPR015422">
    <property type="entry name" value="PyrdxlP-dep_Trfase_small"/>
</dbReference>
<dbReference type="SUPFAM" id="SSF53383">
    <property type="entry name" value="PLP-dependent transferases"/>
    <property type="match status" value="1"/>
</dbReference>
<accession>A0A454CZK5</accession>
<reference evidence="1 2" key="1">
    <citation type="submission" date="2012-10" db="EMBL/GenBank/DDBJ databases">
        <title>Genome sequence of Vibrio Cholerae HENC-02.</title>
        <authorList>
            <person name="Eppinger M."/>
            <person name="Hasan N.A."/>
            <person name="Sengamalay N."/>
            <person name="Hine E."/>
            <person name="Su Q."/>
            <person name="Daugherty S.C."/>
            <person name="Young S."/>
            <person name="Sadzewicz L."/>
            <person name="Tallon L."/>
            <person name="Cebula T.A."/>
            <person name="Ravel J."/>
            <person name="Colwell R.R."/>
        </authorList>
    </citation>
    <scope>NUCLEOTIDE SEQUENCE [LARGE SCALE GENOMIC DNA]</scope>
    <source>
        <strain evidence="1 2">HENC-02</strain>
    </source>
</reference>
<dbReference type="AlphaFoldDB" id="A0A454CZK5"/>
<dbReference type="InterPro" id="IPR015424">
    <property type="entry name" value="PyrdxlP-dep_Trfase"/>
</dbReference>
<feature type="non-terminal residue" evidence="1">
    <location>
        <position position="1"/>
    </location>
</feature>
<name>A0A454CZK5_VIBHA</name>
<comment type="caution">
    <text evidence="1">The sequence shown here is derived from an EMBL/GenBank/DDBJ whole genome shotgun (WGS) entry which is preliminary data.</text>
</comment>
<dbReference type="Gene3D" id="3.40.640.10">
    <property type="entry name" value="Type I PLP-dependent aspartate aminotransferase-like (Major domain)"/>
    <property type="match status" value="1"/>
</dbReference>
<proteinExistence type="predicted"/>
<dbReference type="EMBL" id="AJSR01001013">
    <property type="protein sequence ID" value="EKM31816.1"/>
    <property type="molecule type" value="Genomic_DNA"/>
</dbReference>
<organism evidence="1 2">
    <name type="scientific">Vibrio harveyi</name>
    <name type="common">Beneckea harveyi</name>
    <dbReference type="NCBI Taxonomy" id="669"/>
    <lineage>
        <taxon>Bacteria</taxon>
        <taxon>Pseudomonadati</taxon>
        <taxon>Pseudomonadota</taxon>
        <taxon>Gammaproteobacteria</taxon>
        <taxon>Vibrionales</taxon>
        <taxon>Vibrionaceae</taxon>
        <taxon>Vibrio</taxon>
    </lineage>
</organism>
<dbReference type="Proteomes" id="UP000008367">
    <property type="component" value="Unassembled WGS sequence"/>
</dbReference>
<gene>
    <name evidence="1" type="ORF">VCHENC02_2586B</name>
</gene>
<evidence type="ECO:0000313" key="1">
    <source>
        <dbReference type="EMBL" id="EKM31816.1"/>
    </source>
</evidence>
<dbReference type="InterPro" id="IPR015421">
    <property type="entry name" value="PyrdxlP-dep_Trfase_major"/>
</dbReference>
<dbReference type="Gene3D" id="3.90.1150.10">
    <property type="entry name" value="Aspartate Aminotransferase, domain 1"/>
    <property type="match status" value="1"/>
</dbReference>
<protein>
    <submittedName>
        <fullName evidence="1">Tat (Twin-arginine translocation) pathway signal sequence domain protein</fullName>
    </submittedName>
</protein>
<evidence type="ECO:0000313" key="2">
    <source>
        <dbReference type="Proteomes" id="UP000008367"/>
    </source>
</evidence>